<sequence length="58" mass="6257">SSQQDEVATRSLSLCCDLLSLVCQTAVRYCDDALESHLQVIVGTLTAQVTEQSAISQQ</sequence>
<name>A0ABD0PJ18_CIRMR</name>
<evidence type="ECO:0000313" key="1">
    <source>
        <dbReference type="EMBL" id="KAL0173765.1"/>
    </source>
</evidence>
<dbReference type="Proteomes" id="UP001529510">
    <property type="component" value="Unassembled WGS sequence"/>
</dbReference>
<dbReference type="AlphaFoldDB" id="A0ABD0PJ18"/>
<accession>A0ABD0PJ18</accession>
<feature type="non-terminal residue" evidence="1">
    <location>
        <position position="1"/>
    </location>
</feature>
<proteinExistence type="predicted"/>
<organism evidence="1 2">
    <name type="scientific">Cirrhinus mrigala</name>
    <name type="common">Mrigala</name>
    <dbReference type="NCBI Taxonomy" id="683832"/>
    <lineage>
        <taxon>Eukaryota</taxon>
        <taxon>Metazoa</taxon>
        <taxon>Chordata</taxon>
        <taxon>Craniata</taxon>
        <taxon>Vertebrata</taxon>
        <taxon>Euteleostomi</taxon>
        <taxon>Actinopterygii</taxon>
        <taxon>Neopterygii</taxon>
        <taxon>Teleostei</taxon>
        <taxon>Ostariophysi</taxon>
        <taxon>Cypriniformes</taxon>
        <taxon>Cyprinidae</taxon>
        <taxon>Labeoninae</taxon>
        <taxon>Labeonini</taxon>
        <taxon>Cirrhinus</taxon>
    </lineage>
</organism>
<evidence type="ECO:0000313" key="2">
    <source>
        <dbReference type="Proteomes" id="UP001529510"/>
    </source>
</evidence>
<gene>
    <name evidence="1" type="ORF">M9458_029733</name>
</gene>
<protein>
    <submittedName>
        <fullName evidence="1">Uncharacterized protein</fullName>
    </submittedName>
</protein>
<feature type="non-terminal residue" evidence="1">
    <location>
        <position position="58"/>
    </location>
</feature>
<keyword evidence="2" id="KW-1185">Reference proteome</keyword>
<comment type="caution">
    <text evidence="1">The sequence shown here is derived from an EMBL/GenBank/DDBJ whole genome shotgun (WGS) entry which is preliminary data.</text>
</comment>
<dbReference type="EMBL" id="JAMKFB020000015">
    <property type="protein sequence ID" value="KAL0173765.1"/>
    <property type="molecule type" value="Genomic_DNA"/>
</dbReference>
<reference evidence="1 2" key="1">
    <citation type="submission" date="2024-05" db="EMBL/GenBank/DDBJ databases">
        <title>Genome sequencing and assembly of Indian major carp, Cirrhinus mrigala (Hamilton, 1822).</title>
        <authorList>
            <person name="Mohindra V."/>
            <person name="Chowdhury L.M."/>
            <person name="Lal K."/>
            <person name="Jena J.K."/>
        </authorList>
    </citation>
    <scope>NUCLEOTIDE SEQUENCE [LARGE SCALE GENOMIC DNA]</scope>
    <source>
        <strain evidence="1">CM1030</strain>
        <tissue evidence="1">Blood</tissue>
    </source>
</reference>